<keyword evidence="13" id="KW-0460">Magnesium</keyword>
<feature type="binding site" evidence="12">
    <location>
        <position position="66"/>
    </location>
    <ligand>
        <name>CoA</name>
        <dbReference type="ChEBI" id="CHEBI:57287"/>
    </ligand>
</feature>
<comment type="pathway">
    <text evidence="2">Siderophore biosynthesis; enterobactin biosynthesis.</text>
</comment>
<evidence type="ECO:0000256" key="9">
    <source>
        <dbReference type="ARBA" id="ARBA00031996"/>
    </source>
</evidence>
<dbReference type="AlphaFoldDB" id="A0AAE9SD28"/>
<comment type="function">
    <text evidence="1">Involved in the biosynthesis of the siderophore enterobactin (enterochelin), which is a macrocyclic trimeric lactone of N-(2,3-dihydroxybenzoyl)-serine. The serine trilactone serves as a scaffolding for the three catechol functionalities that provide hexadentate coordination for the tightly ligated iron(2+) atoms. Plays an essential role in the assembly of the enterobactin by catalyzing the transfer of the 4'-phosphopantetheine (Ppant) moiety from coenzyme A to the apo-domains of both EntB (ArCP domain) and EntF (PCP domain) to yield their holo-forms which make them competent for the activation of 2,3-dihydroxybenzoate (DHB) and L-serine, respectively.</text>
</comment>
<keyword evidence="7" id="KW-0259">Enterobactin biosynthesis</keyword>
<dbReference type="GO" id="GO:0009366">
    <property type="term" value="C:enterobactin synthetase complex"/>
    <property type="evidence" value="ECO:0007669"/>
    <property type="project" value="InterPro"/>
</dbReference>
<keyword evidence="13" id="KW-0479">Metal-binding</keyword>
<evidence type="ECO:0000256" key="8">
    <source>
        <dbReference type="ARBA" id="ARBA00029894"/>
    </source>
</evidence>
<comment type="cofactor">
    <cofactor evidence="13">
        <name>Mg(2+)</name>
        <dbReference type="ChEBI" id="CHEBI:18420"/>
    </cofactor>
</comment>
<dbReference type="InterPro" id="IPR037143">
    <property type="entry name" value="4-PPantetheinyl_Trfase_dom_sf"/>
</dbReference>
<sequence>MLPSSTVTPSSTVAPFLRQTDALSLPGLEPLPIHRIRFDAAAFTPACFAAHGILLPATLQGAVSKRQGEFLAGRLAAREALRPYGLGGETVAIGPAREPRWPAGMEGSISHSRLLGEGVALCAARPGRAGLGLDLEAWLDGGQADPLWPGIVDEQEWGRLEAGALTAGLDRAQGLTLVFSAKESLFKALYPRVGRYFDFLDARWLGMTEQSISLCLKTALAPDLPAGWHCTLRWQRLPGGLLTLLAL</sequence>
<evidence type="ECO:0000256" key="1">
    <source>
        <dbReference type="ARBA" id="ARBA00003937"/>
    </source>
</evidence>
<keyword evidence="6 16" id="KW-0808">Transferase</keyword>
<dbReference type="EMBL" id="CP099717">
    <property type="protein sequence ID" value="USV56004.1"/>
    <property type="molecule type" value="Genomic_DNA"/>
</dbReference>
<dbReference type="InterPro" id="IPR008278">
    <property type="entry name" value="4-PPantetheinyl_Trfase_dom"/>
</dbReference>
<proteinExistence type="inferred from homology"/>
<gene>
    <name evidence="16" type="ORF">NHF51_11555</name>
</gene>
<dbReference type="SUPFAM" id="SSF56214">
    <property type="entry name" value="4'-phosphopantetheinyl transferase"/>
    <property type="match status" value="1"/>
</dbReference>
<evidence type="ECO:0000256" key="11">
    <source>
        <dbReference type="ARBA" id="ARBA00049191"/>
    </source>
</evidence>
<evidence type="ECO:0000256" key="3">
    <source>
        <dbReference type="ARBA" id="ARBA00008342"/>
    </source>
</evidence>
<comment type="similarity">
    <text evidence="3">Belongs to the P-Pant transferase superfamily. EntD family.</text>
</comment>
<evidence type="ECO:0000259" key="14">
    <source>
        <dbReference type="Pfam" id="PF01648"/>
    </source>
</evidence>
<evidence type="ECO:0000256" key="6">
    <source>
        <dbReference type="ARBA" id="ARBA00022679"/>
    </source>
</evidence>
<feature type="binding site" evidence="12">
    <location>
        <position position="74"/>
    </location>
    <ligand>
        <name>CoA</name>
        <dbReference type="ChEBI" id="CHEBI:57287"/>
    </ligand>
</feature>
<dbReference type="Pfam" id="PF17837">
    <property type="entry name" value="4PPT_N"/>
    <property type="match status" value="1"/>
</dbReference>
<evidence type="ECO:0000256" key="2">
    <source>
        <dbReference type="ARBA" id="ARBA00004993"/>
    </source>
</evidence>
<feature type="binding site" evidence="13">
    <location>
        <position position="134"/>
    </location>
    <ligand>
        <name>Mg(2+)</name>
        <dbReference type="ChEBI" id="CHEBI:18420"/>
    </ligand>
</feature>
<dbReference type="Pfam" id="PF01648">
    <property type="entry name" value="ACPS"/>
    <property type="match status" value="1"/>
</dbReference>
<dbReference type="PANTHER" id="PTHR38096">
    <property type="entry name" value="ENTEROBACTIN SYNTHASE COMPONENT D"/>
    <property type="match status" value="1"/>
</dbReference>
<dbReference type="PANTHER" id="PTHR38096:SF1">
    <property type="entry name" value="ENTEROBACTIN SYNTHASE COMPONENT D"/>
    <property type="match status" value="1"/>
</dbReference>
<feature type="binding site" evidence="12">
    <location>
        <position position="183"/>
    </location>
    <ligand>
        <name>CoA</name>
        <dbReference type="ChEBI" id="CHEBI:57287"/>
    </ligand>
</feature>
<dbReference type="InterPro" id="IPR041354">
    <property type="entry name" value="4PPT_N"/>
</dbReference>
<evidence type="ECO:0000256" key="12">
    <source>
        <dbReference type="PIRSR" id="PIRSR603542-1"/>
    </source>
</evidence>
<evidence type="ECO:0000256" key="5">
    <source>
        <dbReference type="ARBA" id="ARBA00019087"/>
    </source>
</evidence>
<evidence type="ECO:0000313" key="16">
    <source>
        <dbReference type="EMBL" id="USV56004.1"/>
    </source>
</evidence>
<evidence type="ECO:0000256" key="4">
    <source>
        <dbReference type="ARBA" id="ARBA00011503"/>
    </source>
</evidence>
<dbReference type="PRINTS" id="PR01399">
    <property type="entry name" value="ENTSNTHTASED"/>
</dbReference>
<dbReference type="InterPro" id="IPR003542">
    <property type="entry name" value="Enbac_synth_compD-like"/>
</dbReference>
<name>A0AAE9SD28_9GAMM</name>
<evidence type="ECO:0000256" key="10">
    <source>
        <dbReference type="ARBA" id="ARBA00049176"/>
    </source>
</evidence>
<evidence type="ECO:0000256" key="7">
    <source>
        <dbReference type="ARBA" id="ARBA00023191"/>
    </source>
</evidence>
<dbReference type="GO" id="GO:0008897">
    <property type="term" value="F:holo-[acyl-carrier-protein] synthase activity"/>
    <property type="evidence" value="ECO:0007669"/>
    <property type="project" value="InterPro"/>
</dbReference>
<feature type="binding site" evidence="13">
    <location>
        <position position="136"/>
    </location>
    <ligand>
        <name>Mg(2+)</name>
        <dbReference type="ChEBI" id="CHEBI:18420"/>
    </ligand>
</feature>
<evidence type="ECO:0000313" key="17">
    <source>
        <dbReference type="Proteomes" id="UP001056890"/>
    </source>
</evidence>
<comment type="subunit">
    <text evidence="4">EntB, EntD, EntE, and EntF form a multienzyme complex called enterobactin synthase.</text>
</comment>
<accession>A0AAE9SD28</accession>
<feature type="binding site" evidence="12">
    <location>
        <begin position="110"/>
        <end position="111"/>
    </location>
    <ligand>
        <name>CoA</name>
        <dbReference type="ChEBI" id="CHEBI:57287"/>
    </ligand>
</feature>
<feature type="binding site" evidence="12">
    <location>
        <position position="187"/>
    </location>
    <ligand>
        <name>CoA</name>
        <dbReference type="ChEBI" id="CHEBI:57287"/>
    </ligand>
</feature>
<keyword evidence="17" id="KW-1185">Reference proteome</keyword>
<dbReference type="GO" id="GO:0005886">
    <property type="term" value="C:plasma membrane"/>
    <property type="evidence" value="ECO:0007669"/>
    <property type="project" value="TreeGrafter"/>
</dbReference>
<dbReference type="GO" id="GO:0009239">
    <property type="term" value="P:enterobactin biosynthetic process"/>
    <property type="evidence" value="ECO:0007669"/>
    <property type="project" value="UniProtKB-KW"/>
</dbReference>
<dbReference type="RefSeq" id="WP_252994469.1">
    <property type="nucleotide sequence ID" value="NZ_CP099717.1"/>
</dbReference>
<organism evidence="16 17">
    <name type="scientific">Aeromonas encheleia</name>
    <dbReference type="NCBI Taxonomy" id="73010"/>
    <lineage>
        <taxon>Bacteria</taxon>
        <taxon>Pseudomonadati</taxon>
        <taxon>Pseudomonadota</taxon>
        <taxon>Gammaproteobacteria</taxon>
        <taxon>Aeromonadales</taxon>
        <taxon>Aeromonadaceae</taxon>
        <taxon>Aeromonas</taxon>
    </lineage>
</organism>
<feature type="domain" description="4'-phosphopantetheinyl transferase" evidence="14">
    <location>
        <begin position="130"/>
        <end position="215"/>
    </location>
</feature>
<comment type="catalytic activity">
    <reaction evidence="10">
        <text>apo-[aryl-carrier protein] + CoA = holo-[aryl-carrier protein] + adenosine 3',5'-bisphosphate + H(+)</text>
        <dbReference type="Rhea" id="RHEA:48404"/>
        <dbReference type="Rhea" id="RHEA-COMP:15903"/>
        <dbReference type="Rhea" id="RHEA-COMP:17557"/>
        <dbReference type="ChEBI" id="CHEBI:15378"/>
        <dbReference type="ChEBI" id="CHEBI:29999"/>
        <dbReference type="ChEBI" id="CHEBI:57287"/>
        <dbReference type="ChEBI" id="CHEBI:58343"/>
        <dbReference type="ChEBI" id="CHEBI:64479"/>
    </reaction>
</comment>
<evidence type="ECO:0000259" key="15">
    <source>
        <dbReference type="Pfam" id="PF17837"/>
    </source>
</evidence>
<feature type="domain" description="4'-phosphopantetheinyl transferase N-terminal" evidence="15">
    <location>
        <begin position="59"/>
        <end position="113"/>
    </location>
</feature>
<evidence type="ECO:0000256" key="13">
    <source>
        <dbReference type="PIRSR" id="PIRSR603542-2"/>
    </source>
</evidence>
<protein>
    <recommendedName>
        <fullName evidence="5">Enterobactin synthase component D</fullName>
    </recommendedName>
    <alternativeName>
        <fullName evidence="8">4'-phosphopantetheinyl transferase EntD</fullName>
    </alternativeName>
    <alternativeName>
        <fullName evidence="9">Enterochelin synthase D</fullName>
    </alternativeName>
</protein>
<dbReference type="GO" id="GO:0000287">
    <property type="term" value="F:magnesium ion binding"/>
    <property type="evidence" value="ECO:0007669"/>
    <property type="project" value="InterPro"/>
</dbReference>
<comment type="catalytic activity">
    <reaction evidence="11">
        <text>apo-[peptidyl-carrier protein] + CoA = holo-[peptidyl-carrier protein] + adenosine 3',5'-bisphosphate + H(+)</text>
        <dbReference type="Rhea" id="RHEA:46228"/>
        <dbReference type="Rhea" id="RHEA-COMP:11479"/>
        <dbReference type="Rhea" id="RHEA-COMP:11480"/>
        <dbReference type="ChEBI" id="CHEBI:15378"/>
        <dbReference type="ChEBI" id="CHEBI:29999"/>
        <dbReference type="ChEBI" id="CHEBI:57287"/>
        <dbReference type="ChEBI" id="CHEBI:58343"/>
        <dbReference type="ChEBI" id="CHEBI:64479"/>
    </reaction>
</comment>
<reference evidence="16" key="1">
    <citation type="submission" date="2022-06" db="EMBL/GenBank/DDBJ databases">
        <title>Complete Genome of Aeromonas sp. Strain SOD01 Isolated from an Urban Freshwater Stream.</title>
        <authorList>
            <person name="Williams L.E."/>
            <person name="Brysgel T."/>
            <person name="Capestro E.M."/>
            <person name="Foltz G.V."/>
            <person name="Gardner A.E."/>
            <person name="Ingrassia J."/>
            <person name="Peterson E."/>
            <person name="Arruda J."/>
            <person name="Flaherty I."/>
            <person name="Hunt M."/>
            <person name="Pappas G."/>
            <person name="Ramsaran S."/>
            <person name="Rocha M."/>
        </authorList>
    </citation>
    <scope>NUCLEOTIDE SEQUENCE</scope>
    <source>
        <strain evidence="16">SOD01</strain>
    </source>
</reference>
<dbReference type="Proteomes" id="UP001056890">
    <property type="component" value="Chromosome"/>
</dbReference>
<feature type="binding site" evidence="12">
    <location>
        <position position="134"/>
    </location>
    <ligand>
        <name>CoA</name>
        <dbReference type="ChEBI" id="CHEBI:57287"/>
    </ligand>
</feature>